<evidence type="ECO:0000313" key="18">
    <source>
        <dbReference type="Proteomes" id="UP001221898"/>
    </source>
</evidence>
<evidence type="ECO:0000256" key="9">
    <source>
        <dbReference type="ARBA" id="ARBA00023242"/>
    </source>
</evidence>
<evidence type="ECO:0000256" key="2">
    <source>
        <dbReference type="ARBA" id="ARBA00005446"/>
    </source>
</evidence>
<dbReference type="Pfam" id="PF00570">
    <property type="entry name" value="HRDC"/>
    <property type="match status" value="1"/>
</dbReference>
<keyword evidence="7" id="KW-0238">DNA-binding</keyword>
<protein>
    <recommendedName>
        <fullName evidence="11">DNA 3'-5' helicase</fullName>
        <ecNumber evidence="11">5.6.2.4</ecNumber>
    </recommendedName>
    <alternativeName>
        <fullName evidence="12">DNA 3'-5' helicase BLM</fullName>
    </alternativeName>
</protein>
<dbReference type="Gene3D" id="1.10.10.10">
    <property type="entry name" value="Winged helix-like DNA-binding domain superfamily/Winged helix DNA-binding domain"/>
    <property type="match status" value="1"/>
</dbReference>
<keyword evidence="3" id="KW-0547">Nucleotide-binding</keyword>
<dbReference type="InterPro" id="IPR027417">
    <property type="entry name" value="P-loop_NTPase"/>
</dbReference>
<dbReference type="GO" id="GO:0003677">
    <property type="term" value="F:DNA binding"/>
    <property type="evidence" value="ECO:0007669"/>
    <property type="project" value="UniProtKB-KW"/>
</dbReference>
<evidence type="ECO:0000313" key="17">
    <source>
        <dbReference type="EMBL" id="KAJ8417515.1"/>
    </source>
</evidence>
<feature type="compositionally biased region" description="Polar residues" evidence="13">
    <location>
        <begin position="422"/>
        <end position="445"/>
    </location>
</feature>
<dbReference type="GO" id="GO:0006260">
    <property type="term" value="P:DNA replication"/>
    <property type="evidence" value="ECO:0007669"/>
    <property type="project" value="InterPro"/>
</dbReference>
<evidence type="ECO:0000256" key="6">
    <source>
        <dbReference type="ARBA" id="ARBA00022840"/>
    </source>
</evidence>
<dbReference type="InterPro" id="IPR036388">
    <property type="entry name" value="WH-like_DNA-bd_sf"/>
</dbReference>
<keyword evidence="8" id="KW-0413">Isomerase</keyword>
<keyword evidence="18" id="KW-1185">Reference proteome</keyword>
<dbReference type="InterPro" id="IPR014001">
    <property type="entry name" value="Helicase_ATP-bd"/>
</dbReference>
<name>A0AAD7TAR3_9TELE</name>
<accession>A0AAD7TAR3</accession>
<keyword evidence="5" id="KW-0347">Helicase</keyword>
<dbReference type="PROSITE" id="PS51192">
    <property type="entry name" value="HELICASE_ATP_BIND_1"/>
    <property type="match status" value="1"/>
</dbReference>
<evidence type="ECO:0000256" key="8">
    <source>
        <dbReference type="ARBA" id="ARBA00023235"/>
    </source>
</evidence>
<dbReference type="GO" id="GO:0005524">
    <property type="term" value="F:ATP binding"/>
    <property type="evidence" value="ECO:0007669"/>
    <property type="project" value="UniProtKB-KW"/>
</dbReference>
<organism evidence="17 18">
    <name type="scientific">Aldrovandia affinis</name>
    <dbReference type="NCBI Taxonomy" id="143900"/>
    <lineage>
        <taxon>Eukaryota</taxon>
        <taxon>Metazoa</taxon>
        <taxon>Chordata</taxon>
        <taxon>Craniata</taxon>
        <taxon>Vertebrata</taxon>
        <taxon>Euteleostomi</taxon>
        <taxon>Actinopterygii</taxon>
        <taxon>Neopterygii</taxon>
        <taxon>Teleostei</taxon>
        <taxon>Notacanthiformes</taxon>
        <taxon>Halosauridae</taxon>
        <taxon>Aldrovandia</taxon>
    </lineage>
</organism>
<dbReference type="Gene3D" id="3.40.50.300">
    <property type="entry name" value="P-loop containing nucleotide triphosphate hydrolases"/>
    <property type="match status" value="2"/>
</dbReference>
<proteinExistence type="inferred from homology"/>
<feature type="region of interest" description="Disordered" evidence="13">
    <location>
        <begin position="575"/>
        <end position="646"/>
    </location>
</feature>
<dbReference type="InterPro" id="IPR011545">
    <property type="entry name" value="DEAD/DEAH_box_helicase_dom"/>
</dbReference>
<feature type="compositionally biased region" description="Basic residues" evidence="13">
    <location>
        <begin position="1307"/>
        <end position="1325"/>
    </location>
</feature>
<dbReference type="Pfam" id="PF00271">
    <property type="entry name" value="Helicase_C"/>
    <property type="match status" value="1"/>
</dbReference>
<dbReference type="GO" id="GO:0005737">
    <property type="term" value="C:cytoplasm"/>
    <property type="evidence" value="ECO:0007669"/>
    <property type="project" value="TreeGrafter"/>
</dbReference>
<keyword evidence="9" id="KW-0539">Nucleus</keyword>
<comment type="catalytic activity">
    <reaction evidence="10">
        <text>Couples ATP hydrolysis with the unwinding of duplex DNA by translocating in the 3'-5' direction.</text>
        <dbReference type="EC" id="5.6.2.4"/>
    </reaction>
</comment>
<evidence type="ECO:0000259" key="15">
    <source>
        <dbReference type="PROSITE" id="PS51192"/>
    </source>
</evidence>
<comment type="caution">
    <text evidence="17">The sequence shown here is derived from an EMBL/GenBank/DDBJ whole genome shotgun (WGS) entry which is preliminary data.</text>
</comment>
<feature type="region of interest" description="Disordered" evidence="13">
    <location>
        <begin position="503"/>
        <end position="534"/>
    </location>
</feature>
<evidence type="ECO:0000256" key="5">
    <source>
        <dbReference type="ARBA" id="ARBA00022806"/>
    </source>
</evidence>
<reference evidence="17" key="1">
    <citation type="journal article" date="2023" name="Science">
        <title>Genome structures resolve the early diversification of teleost fishes.</title>
        <authorList>
            <person name="Parey E."/>
            <person name="Louis A."/>
            <person name="Montfort J."/>
            <person name="Bouchez O."/>
            <person name="Roques C."/>
            <person name="Iampietro C."/>
            <person name="Lluch J."/>
            <person name="Castinel A."/>
            <person name="Donnadieu C."/>
            <person name="Desvignes T."/>
            <person name="Floi Bucao C."/>
            <person name="Jouanno E."/>
            <person name="Wen M."/>
            <person name="Mejri S."/>
            <person name="Dirks R."/>
            <person name="Jansen H."/>
            <person name="Henkel C."/>
            <person name="Chen W.J."/>
            <person name="Zahm M."/>
            <person name="Cabau C."/>
            <person name="Klopp C."/>
            <person name="Thompson A.W."/>
            <person name="Robinson-Rechavi M."/>
            <person name="Braasch I."/>
            <person name="Lecointre G."/>
            <person name="Bobe J."/>
            <person name="Postlethwait J.H."/>
            <person name="Berthelot C."/>
            <person name="Roest Crollius H."/>
            <person name="Guiguen Y."/>
        </authorList>
    </citation>
    <scope>NUCLEOTIDE SEQUENCE</scope>
    <source>
        <strain evidence="17">NC1722</strain>
    </source>
</reference>
<dbReference type="SMART" id="SM00341">
    <property type="entry name" value="HRDC"/>
    <property type="match status" value="1"/>
</dbReference>
<keyword evidence="4" id="KW-0378">Hydrolase</keyword>
<dbReference type="InterPro" id="IPR032284">
    <property type="entry name" value="RecQ_Zn-bd"/>
</dbReference>
<dbReference type="InterPro" id="IPR012532">
    <property type="entry name" value="BDHCT"/>
</dbReference>
<dbReference type="SUPFAM" id="SSF47819">
    <property type="entry name" value="HRDC-like"/>
    <property type="match status" value="1"/>
</dbReference>
<comment type="similarity">
    <text evidence="2">Belongs to the helicase family. RecQ subfamily.</text>
</comment>
<dbReference type="NCBIfam" id="TIGR00614">
    <property type="entry name" value="recQ_fam"/>
    <property type="match status" value="2"/>
</dbReference>
<feature type="compositionally biased region" description="Low complexity" evidence="13">
    <location>
        <begin position="1328"/>
        <end position="1351"/>
    </location>
</feature>
<dbReference type="GO" id="GO:0009378">
    <property type="term" value="F:four-way junction helicase activity"/>
    <property type="evidence" value="ECO:0007669"/>
    <property type="project" value="TreeGrafter"/>
</dbReference>
<dbReference type="FunFam" id="1.10.150.80:FF:000003">
    <property type="entry name" value="Bloom syndrome RecQ-like helicase"/>
    <property type="match status" value="1"/>
</dbReference>
<dbReference type="InterPro" id="IPR002464">
    <property type="entry name" value="DNA/RNA_helicase_DEAH_CS"/>
</dbReference>
<dbReference type="Pfam" id="PF00270">
    <property type="entry name" value="DEAD"/>
    <property type="match status" value="1"/>
</dbReference>
<evidence type="ECO:0000256" key="11">
    <source>
        <dbReference type="ARBA" id="ARBA00034808"/>
    </source>
</evidence>
<dbReference type="PROSITE" id="PS50967">
    <property type="entry name" value="HRDC"/>
    <property type="match status" value="1"/>
</dbReference>
<dbReference type="EC" id="5.6.2.4" evidence="11"/>
<dbReference type="InterPro" id="IPR010997">
    <property type="entry name" value="HRDC-like_sf"/>
</dbReference>
<feature type="domain" description="Helicase C-terminal" evidence="16">
    <location>
        <begin position="818"/>
        <end position="996"/>
    </location>
</feature>
<gene>
    <name evidence="17" type="ORF">AAFF_G00223580</name>
</gene>
<feature type="domain" description="HRDC" evidence="14">
    <location>
        <begin position="1184"/>
        <end position="1264"/>
    </location>
</feature>
<feature type="region of interest" description="Disordered" evidence="13">
    <location>
        <begin position="422"/>
        <end position="466"/>
    </location>
</feature>
<dbReference type="Pfam" id="PF16202">
    <property type="entry name" value="BLM_N"/>
    <property type="match status" value="1"/>
</dbReference>
<dbReference type="Pfam" id="PF16124">
    <property type="entry name" value="RecQ_Zn_bind"/>
    <property type="match status" value="1"/>
</dbReference>
<dbReference type="SMART" id="SM00487">
    <property type="entry name" value="DEXDc"/>
    <property type="match status" value="1"/>
</dbReference>
<evidence type="ECO:0000259" key="14">
    <source>
        <dbReference type="PROSITE" id="PS50967"/>
    </source>
</evidence>
<dbReference type="InterPro" id="IPR044876">
    <property type="entry name" value="HRDC_dom_sf"/>
</dbReference>
<dbReference type="CDD" id="cd18016">
    <property type="entry name" value="DEXHc_RecQ2_BLM"/>
    <property type="match status" value="1"/>
</dbReference>
<dbReference type="Gene3D" id="1.10.150.80">
    <property type="entry name" value="HRDC domain"/>
    <property type="match status" value="1"/>
</dbReference>
<dbReference type="GO" id="GO:0016818">
    <property type="term" value="F:hydrolase activity, acting on acid anhydrides, in phosphorus-containing anhydrides"/>
    <property type="evidence" value="ECO:0007669"/>
    <property type="project" value="InterPro"/>
</dbReference>
<evidence type="ECO:0000256" key="4">
    <source>
        <dbReference type="ARBA" id="ARBA00022801"/>
    </source>
</evidence>
<dbReference type="Pfam" id="PF09382">
    <property type="entry name" value="RQC"/>
    <property type="match status" value="1"/>
</dbReference>
<dbReference type="SMART" id="SM00956">
    <property type="entry name" value="RQC"/>
    <property type="match status" value="1"/>
</dbReference>
<feature type="region of interest" description="Disordered" evidence="13">
    <location>
        <begin position="1266"/>
        <end position="1396"/>
    </location>
</feature>
<feature type="domain" description="Helicase ATP-binding" evidence="15">
    <location>
        <begin position="678"/>
        <end position="853"/>
    </location>
</feature>
<evidence type="ECO:0000256" key="7">
    <source>
        <dbReference type="ARBA" id="ARBA00023125"/>
    </source>
</evidence>
<evidence type="ECO:0000256" key="1">
    <source>
        <dbReference type="ARBA" id="ARBA00004123"/>
    </source>
</evidence>
<feature type="compositionally biased region" description="Polar residues" evidence="13">
    <location>
        <begin position="582"/>
        <end position="600"/>
    </location>
</feature>
<dbReference type="SMART" id="SM00490">
    <property type="entry name" value="HELICc"/>
    <property type="match status" value="1"/>
</dbReference>
<dbReference type="GO" id="GO:0000723">
    <property type="term" value="P:telomere maintenance"/>
    <property type="evidence" value="ECO:0007669"/>
    <property type="project" value="TreeGrafter"/>
</dbReference>
<dbReference type="Proteomes" id="UP001221898">
    <property type="component" value="Unassembled WGS sequence"/>
</dbReference>
<dbReference type="GO" id="GO:0043138">
    <property type="term" value="F:3'-5' DNA helicase activity"/>
    <property type="evidence" value="ECO:0007669"/>
    <property type="project" value="UniProtKB-EC"/>
</dbReference>
<dbReference type="GO" id="GO:0005634">
    <property type="term" value="C:nucleus"/>
    <property type="evidence" value="ECO:0007669"/>
    <property type="project" value="UniProtKB-SubCell"/>
</dbReference>
<dbReference type="InterPro" id="IPR004589">
    <property type="entry name" value="DNA_helicase_ATP-dep_RecQ"/>
</dbReference>
<dbReference type="GO" id="GO:0000724">
    <property type="term" value="P:double-strand break repair via homologous recombination"/>
    <property type="evidence" value="ECO:0007669"/>
    <property type="project" value="TreeGrafter"/>
</dbReference>
<dbReference type="PROSITE" id="PS00690">
    <property type="entry name" value="DEAH_ATP_HELICASE"/>
    <property type="match status" value="1"/>
</dbReference>
<evidence type="ECO:0000256" key="3">
    <source>
        <dbReference type="ARBA" id="ARBA00022741"/>
    </source>
</evidence>
<dbReference type="PANTHER" id="PTHR13710:SF153">
    <property type="entry name" value="RECQ-LIKE DNA HELICASE BLM"/>
    <property type="match status" value="1"/>
</dbReference>
<comment type="subcellular location">
    <subcellularLocation>
        <location evidence="1">Nucleus</location>
    </subcellularLocation>
</comment>
<dbReference type="SUPFAM" id="SSF52540">
    <property type="entry name" value="P-loop containing nucleoside triphosphate hydrolases"/>
    <property type="match status" value="1"/>
</dbReference>
<keyword evidence="6" id="KW-0067">ATP-binding</keyword>
<evidence type="ECO:0000256" key="10">
    <source>
        <dbReference type="ARBA" id="ARBA00034617"/>
    </source>
</evidence>
<dbReference type="EMBL" id="JAINUG010000003">
    <property type="protein sequence ID" value="KAJ8417515.1"/>
    <property type="molecule type" value="Genomic_DNA"/>
</dbReference>
<dbReference type="FunFam" id="3.40.50.300:FF:000537">
    <property type="entry name" value="Bloom syndrome RecQ-like helicase"/>
    <property type="match status" value="1"/>
</dbReference>
<dbReference type="InterPro" id="IPR032437">
    <property type="entry name" value="BLM_N"/>
</dbReference>
<evidence type="ECO:0000259" key="16">
    <source>
        <dbReference type="PROSITE" id="PS51194"/>
    </source>
</evidence>
<dbReference type="InterPro" id="IPR002121">
    <property type="entry name" value="HRDC_dom"/>
</dbReference>
<sequence length="1396" mass="153806">MPNLPQNNLKEQLERHSTNAVQQNKLLLSKPRPGVFTFKKRSSPGTSDVAVASKVIYSNVSTDAKVNVPHSSIVSNPFTSLTKPKISSFVSPNTNTKPQKFTPVEIGPPVTKFAGVLCTAQIPPLAAKQDSGVPKDSAVKDQVPDPFLGISVEEWDDFDDFETPVRGKSGSLSSPGDLGNKTKTAIFVNIDKDTKTNGTSKALHRRVLGLKAHSTLQDSDSFNGTEEDGIYSALENPVSARCHINTSPGVKEREDSQVANRLPRQAQRLLSDSEDDCIDTPELADTKIGEHSKQAEADVIEIDDLEFIPPSPEVEVFSSPLCLKPPSTDVGGSSRIGHIPPDGPACGLLGNHKAPEVQSTGNKCNGAESDELFSVMESICGLVDSIPEHELISLTCGTELLLLRAHRKRMLVMLAKTQLRMKQSGPSLATATELSTSRLQDQPLFTTPRHPKTASPPLDKGEHSGKRFQFRESSVLSVGYESSVFEDEDCIISAVRTPSVFSRPSGLSDTRFSKPSLGCTDPEETAGSFYSPKRPAVDIGIGGRGGVSSGSLKSPPDNLYIDDFDIDDFDEADIPDYFDDTPVSTPTPLFSSAAKQQPGSVAQPIREGGPSKATWEKKATPPTPAAQPPKEKVAEPPSRNPAHDRFRGFGFPHCAEMMKIFHKRFGLHQFRYNQLESINAALLGEDTFILMPTGGGKSLCYQLPACVSAGVTVVISPLKSLIVDQVQKLTTFDIPATSLSGDKSDSEAGRIYMQLAKKDPIIKLLYATPEKVCASGRMISALQNLYERGLLSRLVIDEAHCVSQWGHDFRPDFKRLHELRQKFPATPIMALTATATPRVQKDILHQLQMSKPQMFTMSFNRHNLKYTVLPKKPKKVAEDCIDWIKKHYPRDSGINDSDREYVQTKWINQDGCQVICATIAFGMGIDKPDVRYVIHASLPKSVEGYYQESGRAGRDGELSHCVLFYSYTDVIRIKRLLTMDREGNHQSRMTHFSNLHSMVHFCENVSECRRIQLLGYFGEHTFNSAFCKEHPDVTCDNCARPNKYISRIVTEDVKKIVRFVQEHCEKVGGRQRKSAQQNRLTLNMLVDIFMGAKIARIQTGMFGMGGAYSRHNADRLFKKLVLDGILEEDLYITVNGQAVAYISIGQKASSVLSGLMQVEFYETESSSTIRKHKAAVTKGVSKREEMVHKCLQELNELCKKLGKVFGIHYYNIFSTATLKKIAETLSTDPEVLLQIDGVTEDKLDKYGAELIELLQKYSEWQLPVEEQPENTDGADGWINTGRGLGGEEEEEDIEGTSGYFKGSNSRGQKRKKAPYFNKSKRRKGQKASSRGNGNQQGSSRGYSSSRSGTSYAKAGAPNMARGSADAGAVRRPGIMALPAPQTNQRPFLKPSFSHLD</sequence>
<evidence type="ECO:0000256" key="13">
    <source>
        <dbReference type="SAM" id="MobiDB-lite"/>
    </source>
</evidence>
<dbReference type="GO" id="GO:0005694">
    <property type="term" value="C:chromosome"/>
    <property type="evidence" value="ECO:0007669"/>
    <property type="project" value="TreeGrafter"/>
</dbReference>
<dbReference type="InterPro" id="IPR018982">
    <property type="entry name" value="RQC_domain"/>
</dbReference>
<evidence type="ECO:0000256" key="12">
    <source>
        <dbReference type="ARBA" id="ARBA00044542"/>
    </source>
</evidence>
<dbReference type="InterPro" id="IPR001650">
    <property type="entry name" value="Helicase_C-like"/>
</dbReference>
<dbReference type="PANTHER" id="PTHR13710">
    <property type="entry name" value="DNA HELICASE RECQ FAMILY MEMBER"/>
    <property type="match status" value="1"/>
</dbReference>
<dbReference type="Pfam" id="PF08072">
    <property type="entry name" value="BDHCT"/>
    <property type="match status" value="1"/>
</dbReference>
<dbReference type="PROSITE" id="PS51194">
    <property type="entry name" value="HELICASE_CTER"/>
    <property type="match status" value="1"/>
</dbReference>